<proteinExistence type="predicted"/>
<evidence type="ECO:0000313" key="2">
    <source>
        <dbReference type="EMBL" id="MDN3686966.1"/>
    </source>
</evidence>
<comment type="caution">
    <text evidence="2">The sequence shown here is derived from an EMBL/GenBank/DDBJ whole genome shotgun (WGS) entry which is preliminary data.</text>
</comment>
<evidence type="ECO:0000313" key="3">
    <source>
        <dbReference type="Proteomes" id="UP001236663"/>
    </source>
</evidence>
<reference evidence="3" key="1">
    <citation type="journal article" date="2019" name="Int. J. Syst. Evol. Microbiol.">
        <title>The Global Catalogue of Microorganisms (GCM) 10K type strain sequencing project: providing services to taxonomists for standard genome sequencing and annotation.</title>
        <authorList>
            <consortium name="The Broad Institute Genomics Platform"/>
            <consortium name="The Broad Institute Genome Sequencing Center for Infectious Disease"/>
            <person name="Wu L."/>
            <person name="Ma J."/>
        </authorList>
    </citation>
    <scope>NUCLEOTIDE SEQUENCE [LARGE SCALE GENOMIC DNA]</scope>
    <source>
        <strain evidence="3">CECT 7706</strain>
    </source>
</reference>
<gene>
    <name evidence="2" type="ORF">QWZ15_03925</name>
</gene>
<name>A0ABT8C2K1_9BACT</name>
<evidence type="ECO:0000259" key="1">
    <source>
        <dbReference type="Pfam" id="PF13588"/>
    </source>
</evidence>
<dbReference type="InterPro" id="IPR029464">
    <property type="entry name" value="HSDR_N"/>
</dbReference>
<keyword evidence="3" id="KW-1185">Reference proteome</keyword>
<dbReference type="EMBL" id="JAUFQS010000004">
    <property type="protein sequence ID" value="MDN3686966.1"/>
    <property type="molecule type" value="Genomic_DNA"/>
</dbReference>
<dbReference type="Pfam" id="PF13588">
    <property type="entry name" value="HSDR_N_2"/>
    <property type="match status" value="1"/>
</dbReference>
<protein>
    <submittedName>
        <fullName evidence="2">Type I restriction enzyme HsdR N-terminal domain-containing protein</fullName>
    </submittedName>
</protein>
<dbReference type="RefSeq" id="WP_163383862.1">
    <property type="nucleotide sequence ID" value="NZ_JAUFQS010000004.1"/>
</dbReference>
<accession>A0ABT8C2K1</accession>
<dbReference type="Proteomes" id="UP001236663">
    <property type="component" value="Unassembled WGS sequence"/>
</dbReference>
<sequence length="158" mass="18591">MDEKVLQLCEEKLNLPSFDFRIRKEANGKPYIFDPLRRKFLLLTPEEWVRVHLVHYLTTYLNYPRSLISLERGLTYNSLSKRYDVLVRDRTGNAFFLIECKAPEVSLTQKTVEQVSIYNQKIQAAFLGISNGNRHICMQRDIHSGNYVQIDFFPEFLG</sequence>
<feature type="domain" description="Type I restriction enzyme R protein N-terminal" evidence="1">
    <location>
        <begin position="45"/>
        <end position="154"/>
    </location>
</feature>
<organism evidence="2 3">
    <name type="scientific">Cyclobacterium jeungdonense</name>
    <dbReference type="NCBI Taxonomy" id="708087"/>
    <lineage>
        <taxon>Bacteria</taxon>
        <taxon>Pseudomonadati</taxon>
        <taxon>Bacteroidota</taxon>
        <taxon>Cytophagia</taxon>
        <taxon>Cytophagales</taxon>
        <taxon>Cyclobacteriaceae</taxon>
        <taxon>Cyclobacterium</taxon>
    </lineage>
</organism>